<dbReference type="AlphaFoldDB" id="A0A0C9W057"/>
<evidence type="ECO:0000256" key="1">
    <source>
        <dbReference type="SAM" id="MobiDB-lite"/>
    </source>
</evidence>
<dbReference type="EMBL" id="KN839848">
    <property type="protein sequence ID" value="KIJ64110.1"/>
    <property type="molecule type" value="Genomic_DNA"/>
</dbReference>
<protein>
    <recommendedName>
        <fullName evidence="2">DUF6830 domain-containing protein</fullName>
    </recommendedName>
</protein>
<dbReference type="Pfam" id="PF20722">
    <property type="entry name" value="DUF6830"/>
    <property type="match status" value="1"/>
</dbReference>
<dbReference type="HOGENOM" id="CLU_006344_10_2_1"/>
<evidence type="ECO:0000313" key="3">
    <source>
        <dbReference type="EMBL" id="KIJ64110.1"/>
    </source>
</evidence>
<dbReference type="Proteomes" id="UP000053820">
    <property type="component" value="Unassembled WGS sequence"/>
</dbReference>
<accession>A0A0C9W057</accession>
<evidence type="ECO:0000259" key="2">
    <source>
        <dbReference type="Pfam" id="PF20722"/>
    </source>
</evidence>
<dbReference type="Pfam" id="PF18759">
    <property type="entry name" value="Plavaka"/>
    <property type="match status" value="2"/>
</dbReference>
<reference evidence="3 4" key="1">
    <citation type="submission" date="2014-04" db="EMBL/GenBank/DDBJ databases">
        <title>Evolutionary Origins and Diversification of the Mycorrhizal Mutualists.</title>
        <authorList>
            <consortium name="DOE Joint Genome Institute"/>
            <consortium name="Mycorrhizal Genomics Consortium"/>
            <person name="Kohler A."/>
            <person name="Kuo A."/>
            <person name="Nagy L.G."/>
            <person name="Floudas D."/>
            <person name="Copeland A."/>
            <person name="Barry K.W."/>
            <person name="Cichocki N."/>
            <person name="Veneault-Fourrey C."/>
            <person name="LaButti K."/>
            <person name="Lindquist E.A."/>
            <person name="Lipzen A."/>
            <person name="Lundell T."/>
            <person name="Morin E."/>
            <person name="Murat C."/>
            <person name="Riley R."/>
            <person name="Ohm R."/>
            <person name="Sun H."/>
            <person name="Tunlid A."/>
            <person name="Henrissat B."/>
            <person name="Grigoriev I.V."/>
            <person name="Hibbett D.S."/>
            <person name="Martin F."/>
        </authorList>
    </citation>
    <scope>NUCLEOTIDE SEQUENCE [LARGE SCALE GENOMIC DNA]</scope>
    <source>
        <strain evidence="3 4">MD-312</strain>
    </source>
</reference>
<evidence type="ECO:0000313" key="4">
    <source>
        <dbReference type="Proteomes" id="UP000053820"/>
    </source>
</evidence>
<dbReference type="InterPro" id="IPR049233">
    <property type="entry name" value="DUF6830"/>
</dbReference>
<feature type="region of interest" description="Disordered" evidence="1">
    <location>
        <begin position="22"/>
        <end position="41"/>
    </location>
</feature>
<gene>
    <name evidence="3" type="ORF">HYDPIDRAFT_91168</name>
</gene>
<organism evidence="3 4">
    <name type="scientific">Hydnomerulius pinastri MD-312</name>
    <dbReference type="NCBI Taxonomy" id="994086"/>
    <lineage>
        <taxon>Eukaryota</taxon>
        <taxon>Fungi</taxon>
        <taxon>Dikarya</taxon>
        <taxon>Basidiomycota</taxon>
        <taxon>Agaricomycotina</taxon>
        <taxon>Agaricomycetes</taxon>
        <taxon>Agaricomycetidae</taxon>
        <taxon>Boletales</taxon>
        <taxon>Boletales incertae sedis</taxon>
        <taxon>Leucogyrophana</taxon>
    </lineage>
</organism>
<sequence length="872" mass="99687">MIAHLKTTPACWEQALRRGDTQQAVPPGLQASHSSSQRATGGVYHPTSGYIFWKEQNLLQRMESHEYAHRRALNIHYPFEDRGEWELGKFLCETLTGAQLDRFLKLEWFKTRAAPSFKNKDHLYDFMDALPHGVCWTSTEITLDGYRSVDPIHLIYRNGLDEVMSMFCNPIFANHMMYDPHIIYNGAEREFGEFFTGQYAFVLQVRGFSYLCDALPEGATLVPIILASDKTPVTSHSGGLEMHPLFVTIANIHSDVRMKATAHAWSCIAFMPIPTFEAHDEYQTILQARVWHRCMDIVCARLKDAAKVGAFMPDPLGNVRYAFTPLVAHVDPWDLDKYQTAAKERGLLGVHHPFWRDWALSDPALFLVPELLHTCHRFFFDHPLKWCKEALGKNELDAHYRSQHKHIGIRHFQGGVSHVNQMTGREYREIQRTIVPTIAGAVSPGFIRAIRALIDFIYQAQSPVHTERSILEMDRALKRFHSQKQAIIDAEARRGQKGAKEDFNIPKLELFQSFADAIKKVGNLIQFTADVSERLLITHCKHPFQKTSRQHDYTTQCVRVLNREETMRFFELYTFLRQGGALLVNAIASEEALMTYVDPTLSWVRRALPEVGAETRFTAPRPIRNYFLKGILSDDSRAALHVTVKPDLSSVTIAVTQQKYCLPDFASAFHNYLRRHANEADLNKFFQLPLKTWLKFRVQLLSVHNGRTVMPSQVVQAYPPSEKFPFGNCDTVLLNTVEQPLQLNAASVAQVRVVFQPKVRAPAILPPWLSAPLLYVQFFRLVHQDTNVGMWIVDRQFCRAADGQTVVRLGGVIPLTDVSHPVELIPVYGVSLDRTVTAETSLEIYNRFYLNDFTDKEMYHMLQNLDTASYTV</sequence>
<name>A0A0C9W057_9AGAM</name>
<feature type="domain" description="DUF6830" evidence="2">
    <location>
        <begin position="636"/>
        <end position="737"/>
    </location>
</feature>
<proteinExistence type="predicted"/>
<keyword evidence="4" id="KW-1185">Reference proteome</keyword>
<dbReference type="InterPro" id="IPR041078">
    <property type="entry name" value="Plavaka"/>
</dbReference>
<dbReference type="OrthoDB" id="2576233at2759"/>